<gene>
    <name evidence="1" type="ORF">MM213_08235</name>
</gene>
<accession>A0ABS9VB53</accession>
<reference evidence="1" key="1">
    <citation type="submission" date="2022-03" db="EMBL/GenBank/DDBJ databases">
        <title>De novo assembled genomes of Belliella spp. (Cyclobacteriaceae) strains.</title>
        <authorList>
            <person name="Szabo A."/>
            <person name="Korponai K."/>
            <person name="Felfoldi T."/>
        </authorList>
    </citation>
    <scope>NUCLEOTIDE SEQUENCE</scope>
    <source>
        <strain evidence="1">DSM 111903</strain>
    </source>
</reference>
<keyword evidence="2" id="KW-1185">Reference proteome</keyword>
<dbReference type="EMBL" id="JAKZGO010000005">
    <property type="protein sequence ID" value="MCH7413469.1"/>
    <property type="molecule type" value="Genomic_DNA"/>
</dbReference>
<comment type="caution">
    <text evidence="1">The sequence shown here is derived from an EMBL/GenBank/DDBJ whole genome shotgun (WGS) entry which is preliminary data.</text>
</comment>
<sequence length="154" mass="18266">MDLKKTDNLWRFLVIKNNLKLEQQVSRDVSYRIHKGEQALTHTFNPKFSQNSSLSIRDKGYQENLLHKHHQTSKKRFGIRQKAISPVSTNIFFPKELLKLSLKYDLEIQQDRLGHYNVTISPFYPKNIYDILNTVNLMSRTLWVKNFFAEGIRN</sequence>
<proteinExistence type="predicted"/>
<evidence type="ECO:0000313" key="1">
    <source>
        <dbReference type="EMBL" id="MCH7413469.1"/>
    </source>
</evidence>
<dbReference type="Proteomes" id="UP001165430">
    <property type="component" value="Unassembled WGS sequence"/>
</dbReference>
<dbReference type="RefSeq" id="WP_241411258.1">
    <property type="nucleotide sequence ID" value="NZ_JAKZGO010000005.1"/>
</dbReference>
<protein>
    <submittedName>
        <fullName evidence="1">Uncharacterized protein</fullName>
    </submittedName>
</protein>
<name>A0ABS9VB53_9BACT</name>
<organism evidence="1 2">
    <name type="scientific">Belliella alkalica</name>
    <dbReference type="NCBI Taxonomy" id="1730871"/>
    <lineage>
        <taxon>Bacteria</taxon>
        <taxon>Pseudomonadati</taxon>
        <taxon>Bacteroidota</taxon>
        <taxon>Cytophagia</taxon>
        <taxon>Cytophagales</taxon>
        <taxon>Cyclobacteriaceae</taxon>
        <taxon>Belliella</taxon>
    </lineage>
</organism>
<evidence type="ECO:0000313" key="2">
    <source>
        <dbReference type="Proteomes" id="UP001165430"/>
    </source>
</evidence>